<dbReference type="InterPro" id="IPR048846">
    <property type="entry name" value="PaaX-like_central"/>
</dbReference>
<evidence type="ECO:0000313" key="4">
    <source>
        <dbReference type="EMBL" id="MFD1265406.1"/>
    </source>
</evidence>
<evidence type="ECO:0000259" key="3">
    <source>
        <dbReference type="Pfam" id="PF20803"/>
    </source>
</evidence>
<dbReference type="InterPro" id="IPR012906">
    <property type="entry name" value="PaaX-like_N"/>
</dbReference>
<dbReference type="Pfam" id="PF20803">
    <property type="entry name" value="PaaX_M"/>
    <property type="match status" value="1"/>
</dbReference>
<dbReference type="InterPro" id="IPR013225">
    <property type="entry name" value="PaaX_C"/>
</dbReference>
<evidence type="ECO:0000259" key="2">
    <source>
        <dbReference type="Pfam" id="PF08223"/>
    </source>
</evidence>
<dbReference type="NCBIfam" id="TIGR02277">
    <property type="entry name" value="PaaX_trns_reg"/>
    <property type="match status" value="1"/>
</dbReference>
<dbReference type="PANTHER" id="PTHR30319:SF1">
    <property type="entry name" value="TRANSCRIPTIONAL REPRESSOR PAAX"/>
    <property type="match status" value="1"/>
</dbReference>
<evidence type="ECO:0000313" key="5">
    <source>
        <dbReference type="Proteomes" id="UP001597158"/>
    </source>
</evidence>
<dbReference type="InterPro" id="IPR036388">
    <property type="entry name" value="WH-like_DNA-bd_sf"/>
</dbReference>
<organism evidence="4 5">
    <name type="scientific">Thauera mechernichensis</name>
    <dbReference type="NCBI Taxonomy" id="82788"/>
    <lineage>
        <taxon>Bacteria</taxon>
        <taxon>Pseudomonadati</taxon>
        <taxon>Pseudomonadota</taxon>
        <taxon>Betaproteobacteria</taxon>
        <taxon>Rhodocyclales</taxon>
        <taxon>Zoogloeaceae</taxon>
        <taxon>Thauera</taxon>
    </lineage>
</organism>
<feature type="domain" description="Transcriptional repressor PaaX-like C-terminal" evidence="2">
    <location>
        <begin position="243"/>
        <end position="333"/>
    </location>
</feature>
<dbReference type="Gene3D" id="1.10.10.10">
    <property type="entry name" value="Winged helix-like DNA-binding domain superfamily/Winged helix DNA-binding domain"/>
    <property type="match status" value="1"/>
</dbReference>
<feature type="domain" description="Transcriptional repressor PaaX-like central Cas2-like" evidence="3">
    <location>
        <begin position="154"/>
        <end position="197"/>
    </location>
</feature>
<sequence>MIGGGTAMASKRGLGVAEEVPEGRHLPVRKPLNPLDFRPQNARSPAAIVSSPSQQILDDFRRKDRVHAGSLIISVFGDAVVPRGGRIWLGSLIRLLQPLGLNERLVRTAVFRLVRDEWLASAPAGRRTDYLLTPSAEQRMDEASRLIYAAAMPQWDRRWRLIVTVGEFSSRDRDRLRKALTWHGFGALNNDCFVHPSVDLIATFDALVAEGLGSLLDRLKPLIAADAALGAAATDAAMVHSAWDLAHLADLYRDFVARYRPVLGQLREGSFETSDETALLLRVLLIHDYRRLLLRDPVLPDVLLPSDWPGQKARLLCRELYRRLLSASERHLDACFQLADGSVPEASPRLHERFRDPDLLSLPT</sequence>
<proteinExistence type="predicted"/>
<protein>
    <submittedName>
        <fullName evidence="4">Phenylacetic acid degradation operon negative regulatory protein PaaX</fullName>
    </submittedName>
</protein>
<dbReference type="Pfam" id="PF07848">
    <property type="entry name" value="PaaX"/>
    <property type="match status" value="1"/>
</dbReference>
<dbReference type="EMBL" id="JBHTMC010000033">
    <property type="protein sequence ID" value="MFD1265406.1"/>
    <property type="molecule type" value="Genomic_DNA"/>
</dbReference>
<dbReference type="Pfam" id="PF08223">
    <property type="entry name" value="PaaX_C"/>
    <property type="match status" value="1"/>
</dbReference>
<dbReference type="RefSeq" id="WP_277834800.1">
    <property type="nucleotide sequence ID" value="NZ_JARQZE010000017.1"/>
</dbReference>
<dbReference type="Proteomes" id="UP001597158">
    <property type="component" value="Unassembled WGS sequence"/>
</dbReference>
<keyword evidence="5" id="KW-1185">Reference proteome</keyword>
<accession>A0ABW3WH78</accession>
<feature type="domain" description="Transcriptional repressor PaaX-like N-terminal" evidence="1">
    <location>
        <begin position="68"/>
        <end position="133"/>
    </location>
</feature>
<dbReference type="Gene3D" id="1.20.58.1460">
    <property type="match status" value="1"/>
</dbReference>
<comment type="caution">
    <text evidence="4">The sequence shown here is derived from an EMBL/GenBank/DDBJ whole genome shotgun (WGS) entry which is preliminary data.</text>
</comment>
<evidence type="ECO:0000259" key="1">
    <source>
        <dbReference type="Pfam" id="PF07848"/>
    </source>
</evidence>
<name>A0ABW3WH78_9RHOO</name>
<reference evidence="5" key="1">
    <citation type="journal article" date="2019" name="Int. J. Syst. Evol. Microbiol.">
        <title>The Global Catalogue of Microorganisms (GCM) 10K type strain sequencing project: providing services to taxonomists for standard genome sequencing and annotation.</title>
        <authorList>
            <consortium name="The Broad Institute Genomics Platform"/>
            <consortium name="The Broad Institute Genome Sequencing Center for Infectious Disease"/>
            <person name="Wu L."/>
            <person name="Ma J."/>
        </authorList>
    </citation>
    <scope>NUCLEOTIDE SEQUENCE [LARGE SCALE GENOMIC DNA]</scope>
    <source>
        <strain evidence="5">CCUG 48884</strain>
    </source>
</reference>
<dbReference type="PANTHER" id="PTHR30319">
    <property type="entry name" value="PHENYLACETIC ACID REGULATOR-RELATED TRANSCRIPTIONAL REPRESSOR"/>
    <property type="match status" value="1"/>
</dbReference>
<dbReference type="InterPro" id="IPR011965">
    <property type="entry name" value="PaaX_trns_reg"/>
</dbReference>
<dbReference type="Gene3D" id="3.30.70.2650">
    <property type="match status" value="1"/>
</dbReference>
<gene>
    <name evidence="4" type="primary">paaX</name>
    <name evidence="4" type="ORF">ACFQ4M_17680</name>
</gene>